<dbReference type="PANTHER" id="PTHR11480">
    <property type="entry name" value="SAPOSIN-RELATED"/>
    <property type="match status" value="1"/>
</dbReference>
<dbReference type="Gene3D" id="1.10.225.10">
    <property type="entry name" value="Saposin-like"/>
    <property type="match status" value="2"/>
</dbReference>
<dbReference type="InterPro" id="IPR051428">
    <property type="entry name" value="Sphingo_Act-Surfact_Prot"/>
</dbReference>
<evidence type="ECO:0000259" key="3">
    <source>
        <dbReference type="PROSITE" id="PS50015"/>
    </source>
</evidence>
<dbReference type="Proteomes" id="UP000298663">
    <property type="component" value="Unassembled WGS sequence"/>
</dbReference>
<accession>A0A4U5P9V5</accession>
<dbReference type="InterPro" id="IPR008139">
    <property type="entry name" value="SaposinB_dom"/>
</dbReference>
<feature type="chain" id="PRO_5020526872" description="Saposin B-type domain-containing protein" evidence="2">
    <location>
        <begin position="17"/>
        <end position="229"/>
    </location>
</feature>
<protein>
    <recommendedName>
        <fullName evidence="3">Saposin B-type domain-containing protein</fullName>
    </recommendedName>
</protein>
<reference evidence="4 5" key="2">
    <citation type="journal article" date="2019" name="G3 (Bethesda)">
        <title>Hybrid Assembly of the Genome of the Entomopathogenic Nematode Steinernema carpocapsae Identifies the X-Chromosome.</title>
        <authorList>
            <person name="Serra L."/>
            <person name="Macchietto M."/>
            <person name="Macias-Munoz A."/>
            <person name="McGill C.J."/>
            <person name="Rodriguez I.M."/>
            <person name="Rodriguez B."/>
            <person name="Murad R."/>
            <person name="Mortazavi A."/>
        </authorList>
    </citation>
    <scope>NUCLEOTIDE SEQUENCE [LARGE SCALE GENOMIC DNA]</scope>
    <source>
        <strain evidence="4 5">ALL</strain>
    </source>
</reference>
<gene>
    <name evidence="4" type="ORF">L596_007613</name>
</gene>
<reference evidence="4 5" key="1">
    <citation type="journal article" date="2015" name="Genome Biol.">
        <title>Comparative genomics of Steinernema reveals deeply conserved gene regulatory networks.</title>
        <authorList>
            <person name="Dillman A.R."/>
            <person name="Macchietto M."/>
            <person name="Porter C.F."/>
            <person name="Rogers A."/>
            <person name="Williams B."/>
            <person name="Antoshechkin I."/>
            <person name="Lee M.M."/>
            <person name="Goodwin Z."/>
            <person name="Lu X."/>
            <person name="Lewis E.E."/>
            <person name="Goodrich-Blair H."/>
            <person name="Stock S.P."/>
            <person name="Adams B.J."/>
            <person name="Sternberg P.W."/>
            <person name="Mortazavi A."/>
        </authorList>
    </citation>
    <scope>NUCLEOTIDE SEQUENCE [LARGE SCALE GENOMIC DNA]</scope>
    <source>
        <strain evidence="4 5">ALL</strain>
    </source>
</reference>
<evidence type="ECO:0000313" key="4">
    <source>
        <dbReference type="EMBL" id="TKR93087.1"/>
    </source>
</evidence>
<dbReference type="PANTHER" id="PTHR11480:SF3">
    <property type="entry name" value="BCDNA.GH08312"/>
    <property type="match status" value="1"/>
</dbReference>
<feature type="signal peptide" evidence="2">
    <location>
        <begin position="1"/>
        <end position="16"/>
    </location>
</feature>
<sequence>MKLFVVLAALAICASAANQPKVKVGSICSECQYITKKIVEISKNPSETAILKSIFLEFCQKTSYKEQCKAIVNDFKMVIQLISPYLDNAKKFCKSIDLCSSQRLAQIRKMNMVYGTVPTVKGEMTCEECQFLTTWLRGEMDKKETQAKARRELDEKVCSQMGALKNNCNYVVEEFVSAIFSELHYLFSEPKEMCVDVGICKSSAVSKLSSRDTPEKKLLRDLFDMFHKQ</sequence>
<dbReference type="PROSITE" id="PS50015">
    <property type="entry name" value="SAP_B"/>
    <property type="match status" value="2"/>
</dbReference>
<keyword evidence="5" id="KW-1185">Reference proteome</keyword>
<proteinExistence type="predicted"/>
<evidence type="ECO:0000313" key="5">
    <source>
        <dbReference type="Proteomes" id="UP000298663"/>
    </source>
</evidence>
<dbReference type="AlphaFoldDB" id="A0A4U5P9V5"/>
<evidence type="ECO:0000256" key="2">
    <source>
        <dbReference type="SAM" id="SignalP"/>
    </source>
</evidence>
<organism evidence="4 5">
    <name type="scientific">Steinernema carpocapsae</name>
    <name type="common">Entomopathogenic nematode</name>
    <dbReference type="NCBI Taxonomy" id="34508"/>
    <lineage>
        <taxon>Eukaryota</taxon>
        <taxon>Metazoa</taxon>
        <taxon>Ecdysozoa</taxon>
        <taxon>Nematoda</taxon>
        <taxon>Chromadorea</taxon>
        <taxon>Rhabditida</taxon>
        <taxon>Tylenchina</taxon>
        <taxon>Panagrolaimomorpha</taxon>
        <taxon>Strongyloidoidea</taxon>
        <taxon>Steinernematidae</taxon>
        <taxon>Steinernema</taxon>
    </lineage>
</organism>
<feature type="domain" description="Saposin B-type" evidence="3">
    <location>
        <begin position="24"/>
        <end position="103"/>
    </location>
</feature>
<keyword evidence="2" id="KW-0732">Signal</keyword>
<name>A0A4U5P9V5_STECR</name>
<feature type="domain" description="Saposin B-type" evidence="3">
    <location>
        <begin position="122"/>
        <end position="204"/>
    </location>
</feature>
<dbReference type="SUPFAM" id="SSF47862">
    <property type="entry name" value="Saposin"/>
    <property type="match status" value="1"/>
</dbReference>
<dbReference type="InterPro" id="IPR011001">
    <property type="entry name" value="Saposin-like"/>
</dbReference>
<dbReference type="SMART" id="SM00741">
    <property type="entry name" value="SapB"/>
    <property type="match status" value="2"/>
</dbReference>
<evidence type="ECO:0000256" key="1">
    <source>
        <dbReference type="ARBA" id="ARBA00023157"/>
    </source>
</evidence>
<dbReference type="EMBL" id="AZBU02000002">
    <property type="protein sequence ID" value="TKR93087.1"/>
    <property type="molecule type" value="Genomic_DNA"/>
</dbReference>
<dbReference type="OrthoDB" id="69496at2759"/>
<comment type="caution">
    <text evidence="4">The sequence shown here is derived from an EMBL/GenBank/DDBJ whole genome shotgun (WGS) entry which is preliminary data.</text>
</comment>
<keyword evidence="1" id="KW-1015">Disulfide bond</keyword>
<dbReference type="STRING" id="34508.A0A4U5P9V5"/>